<protein>
    <recommendedName>
        <fullName evidence="6">tRNA(Ile)-lysidine synthase</fullName>
        <ecNumber evidence="6">6.3.4.19</ecNumber>
    </recommendedName>
    <alternativeName>
        <fullName evidence="6">tRNA(Ile)-2-lysyl-cytidine synthase</fullName>
    </alternativeName>
    <alternativeName>
        <fullName evidence="6">tRNA(Ile)-lysidine synthetase</fullName>
    </alternativeName>
</protein>
<name>A0A3B0JD02_9RICK</name>
<evidence type="ECO:0000256" key="5">
    <source>
        <dbReference type="ARBA" id="ARBA00048539"/>
    </source>
</evidence>
<dbReference type="PANTHER" id="PTHR43033:SF1">
    <property type="entry name" value="TRNA(ILE)-LYSIDINE SYNTHASE-RELATED"/>
    <property type="match status" value="1"/>
</dbReference>
<keyword evidence="6" id="KW-0963">Cytoplasm</keyword>
<comment type="similarity">
    <text evidence="6">Belongs to the tRNA(Ile)-lysidine synthase family.</text>
</comment>
<proteinExistence type="inferred from homology"/>
<evidence type="ECO:0000256" key="1">
    <source>
        <dbReference type="ARBA" id="ARBA00022598"/>
    </source>
</evidence>
<comment type="domain">
    <text evidence="6">The N-terminal region contains the highly conserved SGGXDS motif, predicted to be a P-loop motif involved in ATP binding.</text>
</comment>
<dbReference type="SUPFAM" id="SSF52402">
    <property type="entry name" value="Adenine nucleotide alpha hydrolases-like"/>
    <property type="match status" value="1"/>
</dbReference>
<dbReference type="Gene3D" id="3.40.50.620">
    <property type="entry name" value="HUPs"/>
    <property type="match status" value="1"/>
</dbReference>
<sequence length="431" mass="49784">MKLELLFQNIVNNFALHDNQVAVAVSGGVDSVVLLHLMISWAKKNKFSLPIALTVNHGLRSESQKEADFVISYAKELGAKESFILNWEKQNIKGNIQLQARKARYNLLIEWCKNNNVKCLLVAHHKDDQAETFFLRLERGSGVDGLSSMDYKSFLNGIYIFRPLLNFSRSEIEKYAKLHQLRWIEDRSNYDLKYRRTLYRNLLKASDNQDVLTERICLTALHMKRVAKALMHYTRLALNDCVNVHDFGYIEIKLSEFYQLPEEIALRLLLYSIMAIASKHYKPRYNSLIVIFNKILQKGSNVNCTLSGCKIRKYGENILIIRESSKIQEITVNLPMCEPITWDNRFGCIILSNQKCSVTIAPLKKTQKIPEFLKDYNCCPEVFYSLPVVLKDGKMFAYPCMKHNSKSTSDGEIKYFIASIIKENLLKLTNI</sequence>
<dbReference type="GO" id="GO:0005737">
    <property type="term" value="C:cytoplasm"/>
    <property type="evidence" value="ECO:0007669"/>
    <property type="project" value="UniProtKB-SubCell"/>
</dbReference>
<dbReference type="HAMAP" id="MF_01161">
    <property type="entry name" value="tRNA_Ile_lys_synt"/>
    <property type="match status" value="1"/>
</dbReference>
<keyword evidence="1 6" id="KW-0436">Ligase</keyword>
<dbReference type="InterPro" id="IPR012795">
    <property type="entry name" value="tRNA_Ile_lys_synt_N"/>
</dbReference>
<gene>
    <name evidence="6 8" type="primary">tilS</name>
    <name evidence="8" type="ORF">WBAD_0589</name>
</gene>
<dbReference type="GO" id="GO:0032267">
    <property type="term" value="F:tRNA(Ile)-lysidine synthase activity"/>
    <property type="evidence" value="ECO:0007669"/>
    <property type="project" value="UniProtKB-EC"/>
</dbReference>
<dbReference type="GO" id="GO:0006400">
    <property type="term" value="P:tRNA modification"/>
    <property type="evidence" value="ECO:0007669"/>
    <property type="project" value="UniProtKB-UniRule"/>
</dbReference>
<dbReference type="EC" id="6.3.4.19" evidence="6"/>
<organism evidence="8">
    <name type="scientific">Wolbachia endosymbiont of Aleurodicus dispersus</name>
    <dbReference type="NCBI Taxonomy" id="1288877"/>
    <lineage>
        <taxon>Bacteria</taxon>
        <taxon>Pseudomonadati</taxon>
        <taxon>Pseudomonadota</taxon>
        <taxon>Alphaproteobacteria</taxon>
        <taxon>Rickettsiales</taxon>
        <taxon>Anaplasmataceae</taxon>
        <taxon>Wolbachieae</taxon>
        <taxon>Wolbachia</taxon>
    </lineage>
</organism>
<evidence type="ECO:0000259" key="7">
    <source>
        <dbReference type="Pfam" id="PF01171"/>
    </source>
</evidence>
<feature type="domain" description="tRNA(Ile)-lysidine/2-thiocytidine synthase N-terminal" evidence="7">
    <location>
        <begin position="20"/>
        <end position="201"/>
    </location>
</feature>
<evidence type="ECO:0000313" key="8">
    <source>
        <dbReference type="EMBL" id="SPP33089.1"/>
    </source>
</evidence>
<dbReference type="GO" id="GO:0005524">
    <property type="term" value="F:ATP binding"/>
    <property type="evidence" value="ECO:0007669"/>
    <property type="project" value="UniProtKB-UniRule"/>
</dbReference>
<comment type="catalytic activity">
    <reaction evidence="5 6">
        <text>cytidine(34) in tRNA(Ile2) + L-lysine + ATP = lysidine(34) in tRNA(Ile2) + AMP + diphosphate + H(+)</text>
        <dbReference type="Rhea" id="RHEA:43744"/>
        <dbReference type="Rhea" id="RHEA-COMP:10625"/>
        <dbReference type="Rhea" id="RHEA-COMP:10670"/>
        <dbReference type="ChEBI" id="CHEBI:15378"/>
        <dbReference type="ChEBI" id="CHEBI:30616"/>
        <dbReference type="ChEBI" id="CHEBI:32551"/>
        <dbReference type="ChEBI" id="CHEBI:33019"/>
        <dbReference type="ChEBI" id="CHEBI:82748"/>
        <dbReference type="ChEBI" id="CHEBI:83665"/>
        <dbReference type="ChEBI" id="CHEBI:456215"/>
        <dbReference type="EC" id="6.3.4.19"/>
    </reaction>
</comment>
<feature type="binding site" evidence="6">
    <location>
        <begin position="26"/>
        <end position="31"/>
    </location>
    <ligand>
        <name>ATP</name>
        <dbReference type="ChEBI" id="CHEBI:30616"/>
    </ligand>
</feature>
<dbReference type="AlphaFoldDB" id="A0A3B0JD02"/>
<keyword evidence="2 6" id="KW-0819">tRNA processing</keyword>
<evidence type="ECO:0000256" key="2">
    <source>
        <dbReference type="ARBA" id="ARBA00022694"/>
    </source>
</evidence>
<reference evidence="8" key="1">
    <citation type="submission" date="2018-04" db="EMBL/GenBank/DDBJ databases">
        <authorList>
            <person name="Go L.Y."/>
            <person name="Mitchell J.A."/>
        </authorList>
    </citation>
    <scope>NUCLEOTIDE SEQUENCE</scope>
    <source>
        <strain evidence="8">WBAD</strain>
    </source>
</reference>
<dbReference type="InterPro" id="IPR011063">
    <property type="entry name" value="TilS/TtcA_N"/>
</dbReference>
<evidence type="ECO:0000256" key="4">
    <source>
        <dbReference type="ARBA" id="ARBA00022840"/>
    </source>
</evidence>
<dbReference type="EMBL" id="OUNE01000105">
    <property type="protein sequence ID" value="SPP33089.1"/>
    <property type="molecule type" value="Genomic_DNA"/>
</dbReference>
<dbReference type="PANTHER" id="PTHR43033">
    <property type="entry name" value="TRNA(ILE)-LYSIDINE SYNTHASE-RELATED"/>
    <property type="match status" value="1"/>
</dbReference>
<dbReference type="CDD" id="cd01992">
    <property type="entry name" value="TilS_N"/>
    <property type="match status" value="1"/>
</dbReference>
<comment type="subcellular location">
    <subcellularLocation>
        <location evidence="6">Cytoplasm</location>
    </subcellularLocation>
</comment>
<keyword evidence="3 6" id="KW-0547">Nucleotide-binding</keyword>
<dbReference type="Pfam" id="PF01171">
    <property type="entry name" value="ATP_bind_3"/>
    <property type="match status" value="1"/>
</dbReference>
<keyword evidence="4 6" id="KW-0067">ATP-binding</keyword>
<evidence type="ECO:0000256" key="6">
    <source>
        <dbReference type="HAMAP-Rule" id="MF_01161"/>
    </source>
</evidence>
<dbReference type="InterPro" id="IPR012094">
    <property type="entry name" value="tRNA_Ile_lys_synt"/>
</dbReference>
<comment type="function">
    <text evidence="6">Ligates lysine onto the cytidine present at position 34 of the AUA codon-specific tRNA(Ile) that contains the anticodon CAU, in an ATP-dependent manner. Cytidine is converted to lysidine, thus changing the amino acid specificity of the tRNA from methionine to isoleucine.</text>
</comment>
<evidence type="ECO:0000256" key="3">
    <source>
        <dbReference type="ARBA" id="ARBA00022741"/>
    </source>
</evidence>
<accession>A0A3B0JD02</accession>
<dbReference type="InterPro" id="IPR014729">
    <property type="entry name" value="Rossmann-like_a/b/a_fold"/>
</dbReference>
<dbReference type="NCBIfam" id="TIGR02432">
    <property type="entry name" value="lysidine_TilS_N"/>
    <property type="match status" value="1"/>
</dbReference>